<proteinExistence type="predicted"/>
<evidence type="ECO:0000313" key="1">
    <source>
        <dbReference type="EMBL" id="GFQ85322.1"/>
    </source>
</evidence>
<reference evidence="1" key="1">
    <citation type="submission" date="2020-07" db="EMBL/GenBank/DDBJ databases">
        <title>Multicomponent nature underlies the extraordinary mechanical properties of spider dragline silk.</title>
        <authorList>
            <person name="Kono N."/>
            <person name="Nakamura H."/>
            <person name="Mori M."/>
            <person name="Yoshida Y."/>
            <person name="Ohtoshi R."/>
            <person name="Malay A.D."/>
            <person name="Moran D.A.P."/>
            <person name="Tomita M."/>
            <person name="Numata K."/>
            <person name="Arakawa K."/>
        </authorList>
    </citation>
    <scope>NUCLEOTIDE SEQUENCE</scope>
</reference>
<comment type="caution">
    <text evidence="1">The sequence shown here is derived from an EMBL/GenBank/DDBJ whole genome shotgun (WGS) entry which is preliminary data.</text>
</comment>
<dbReference type="EMBL" id="BMAO01032872">
    <property type="protein sequence ID" value="GFQ85322.1"/>
    <property type="molecule type" value="Genomic_DNA"/>
</dbReference>
<organism evidence="1 2">
    <name type="scientific">Trichonephila clavata</name>
    <name type="common">Joro spider</name>
    <name type="synonym">Nephila clavata</name>
    <dbReference type="NCBI Taxonomy" id="2740835"/>
    <lineage>
        <taxon>Eukaryota</taxon>
        <taxon>Metazoa</taxon>
        <taxon>Ecdysozoa</taxon>
        <taxon>Arthropoda</taxon>
        <taxon>Chelicerata</taxon>
        <taxon>Arachnida</taxon>
        <taxon>Araneae</taxon>
        <taxon>Araneomorphae</taxon>
        <taxon>Entelegynae</taxon>
        <taxon>Araneoidea</taxon>
        <taxon>Nephilidae</taxon>
        <taxon>Trichonephila</taxon>
    </lineage>
</organism>
<dbReference type="Proteomes" id="UP000887116">
    <property type="component" value="Unassembled WGS sequence"/>
</dbReference>
<accession>A0A8X6I0V7</accession>
<sequence>MMQPCYWEDMNNLDELGLDQNKLGKGKLSFNTSEGPFPQEKTEEISEKKANLIRRFIQAACFCSKESKKEEPHDIYVAYNPSFRPTS</sequence>
<keyword evidence="2" id="KW-1185">Reference proteome</keyword>
<dbReference type="OrthoDB" id="6430676at2759"/>
<evidence type="ECO:0000313" key="2">
    <source>
        <dbReference type="Proteomes" id="UP000887116"/>
    </source>
</evidence>
<name>A0A8X6I0V7_TRICU</name>
<protein>
    <submittedName>
        <fullName evidence="1">Uncharacterized protein</fullName>
    </submittedName>
</protein>
<gene>
    <name evidence="1" type="primary">NCL1_08208</name>
    <name evidence="1" type="ORF">TNCT_417471</name>
</gene>
<dbReference type="AlphaFoldDB" id="A0A8X6I0V7"/>